<comment type="caution">
    <text evidence="1">The sequence shown here is derived from an EMBL/GenBank/DDBJ whole genome shotgun (WGS) entry which is preliminary data.</text>
</comment>
<dbReference type="EMBL" id="JBJUIK010000012">
    <property type="protein sequence ID" value="KAL3508591.1"/>
    <property type="molecule type" value="Genomic_DNA"/>
</dbReference>
<gene>
    <name evidence="1" type="ORF">ACH5RR_027992</name>
</gene>
<reference evidence="1 2" key="1">
    <citation type="submission" date="2024-11" db="EMBL/GenBank/DDBJ databases">
        <title>A near-complete genome assembly of Cinchona calisaya.</title>
        <authorList>
            <person name="Lian D.C."/>
            <person name="Zhao X.W."/>
            <person name="Wei L."/>
        </authorList>
    </citation>
    <scope>NUCLEOTIDE SEQUENCE [LARGE SCALE GENOMIC DNA]</scope>
    <source>
        <tissue evidence="1">Nenye</tissue>
    </source>
</reference>
<protein>
    <submittedName>
        <fullName evidence="1">Uncharacterized protein</fullName>
    </submittedName>
</protein>
<proteinExistence type="predicted"/>
<name>A0ABD2YNU9_9GENT</name>
<accession>A0ABD2YNU9</accession>
<dbReference type="Proteomes" id="UP001630127">
    <property type="component" value="Unassembled WGS sequence"/>
</dbReference>
<keyword evidence="2" id="KW-1185">Reference proteome</keyword>
<evidence type="ECO:0000313" key="2">
    <source>
        <dbReference type="Proteomes" id="UP001630127"/>
    </source>
</evidence>
<dbReference type="AlphaFoldDB" id="A0ABD2YNU9"/>
<sequence length="96" mass="10641">MLSEALKCNFIDVDDYHPQANKALTIEKFLDLQTHIINLLAAAGSHTCAVKSVLLHVQAEIDETHERILKVDVTLELQAIVNIIQASLIKLVTVNI</sequence>
<organism evidence="1 2">
    <name type="scientific">Cinchona calisaya</name>
    <dbReference type="NCBI Taxonomy" id="153742"/>
    <lineage>
        <taxon>Eukaryota</taxon>
        <taxon>Viridiplantae</taxon>
        <taxon>Streptophyta</taxon>
        <taxon>Embryophyta</taxon>
        <taxon>Tracheophyta</taxon>
        <taxon>Spermatophyta</taxon>
        <taxon>Magnoliopsida</taxon>
        <taxon>eudicotyledons</taxon>
        <taxon>Gunneridae</taxon>
        <taxon>Pentapetalae</taxon>
        <taxon>asterids</taxon>
        <taxon>lamiids</taxon>
        <taxon>Gentianales</taxon>
        <taxon>Rubiaceae</taxon>
        <taxon>Cinchonoideae</taxon>
        <taxon>Cinchoneae</taxon>
        <taxon>Cinchona</taxon>
    </lineage>
</organism>
<evidence type="ECO:0000313" key="1">
    <source>
        <dbReference type="EMBL" id="KAL3508591.1"/>
    </source>
</evidence>